<keyword evidence="2" id="KW-0378">Hydrolase</keyword>
<evidence type="ECO:0000313" key="3">
    <source>
        <dbReference type="Proteomes" id="UP000252267"/>
    </source>
</evidence>
<protein>
    <submittedName>
        <fullName evidence="2">Homing endonuclease</fullName>
    </submittedName>
</protein>
<dbReference type="GO" id="GO:0004519">
    <property type="term" value="F:endonuclease activity"/>
    <property type="evidence" value="ECO:0007669"/>
    <property type="project" value="UniProtKB-KW"/>
</dbReference>
<sequence>MSKTLEDHLEVAKLFDYDPYTGILTHRPRDNKTFNTKYAGKPAGSLDKSTGYIVLNIRGYPYLAHRVIFAKIHGYIPKEVDHDNRIRHDNRAINLKASDRHSNGKNVGVHKDNKLGIKNIHQKASGSYQVQIARKGVKYTKTFKELEDAIEWRDTKLLELDSL</sequence>
<dbReference type="Gene3D" id="3.90.75.20">
    <property type="match status" value="1"/>
</dbReference>
<dbReference type="InterPro" id="IPR003615">
    <property type="entry name" value="HNH_nuc"/>
</dbReference>
<dbReference type="SUPFAM" id="SSF54060">
    <property type="entry name" value="His-Me finger endonucleases"/>
    <property type="match status" value="1"/>
</dbReference>
<accession>A0A2Z5HT75</accession>
<dbReference type="GeneID" id="54996970"/>
<dbReference type="Pfam" id="PF13392">
    <property type="entry name" value="HNH_3"/>
    <property type="match status" value="1"/>
</dbReference>
<dbReference type="InterPro" id="IPR044925">
    <property type="entry name" value="His-Me_finger_sf"/>
</dbReference>
<proteinExistence type="predicted"/>
<reference evidence="3" key="1">
    <citation type="submission" date="2018-05" db="EMBL/GenBank/DDBJ databases">
        <title>Host range determinants of Salmonella infecting bacteriophages.</title>
        <authorList>
            <person name="Gencay Y.E."/>
        </authorList>
    </citation>
    <scope>NUCLEOTIDE SEQUENCE [LARGE SCALE GENOMIC DNA]</scope>
</reference>
<evidence type="ECO:0000259" key="1">
    <source>
        <dbReference type="Pfam" id="PF13392"/>
    </source>
</evidence>
<dbReference type="Proteomes" id="UP000252267">
    <property type="component" value="Segment"/>
</dbReference>
<evidence type="ECO:0000313" key="2">
    <source>
        <dbReference type="EMBL" id="AXC43110.1"/>
    </source>
</evidence>
<name>A0A2Z5HT75_9CAUD</name>
<dbReference type="KEGG" id="vg:54996970"/>
<dbReference type="EMBL" id="MH370375">
    <property type="protein sequence ID" value="AXC43110.1"/>
    <property type="molecule type" value="Genomic_DNA"/>
</dbReference>
<dbReference type="RefSeq" id="YP_009806115.1">
    <property type="nucleotide sequence ID" value="NC_048013.1"/>
</dbReference>
<keyword evidence="2" id="KW-0255">Endonuclease</keyword>
<feature type="domain" description="HNH nuclease" evidence="1">
    <location>
        <begin position="62"/>
        <end position="103"/>
    </location>
</feature>
<organism evidence="2 3">
    <name type="scientific">Salmonella phage S124</name>
    <dbReference type="NCBI Taxonomy" id="2231351"/>
    <lineage>
        <taxon>Viruses</taxon>
        <taxon>Duplodnaviria</taxon>
        <taxon>Heunggongvirae</taxon>
        <taxon>Uroviricota</taxon>
        <taxon>Caudoviricetes</taxon>
        <taxon>Demerecviridae</taxon>
        <taxon>Markadamsvirinae</taxon>
        <taxon>Epseptimavirus</taxon>
        <taxon>Epseptimavirus S124</taxon>
    </lineage>
</organism>
<keyword evidence="2" id="KW-0540">Nuclease</keyword>
<keyword evidence="3" id="KW-1185">Reference proteome</keyword>